<sequence>MSDYSAPVGAPVWFDLMSSDPAAAAEFYSEIFGWEVEGPAQPEFGGYQNFLRNGKRVAGLAPHMAEAGGVADVWSVYLHTEDAAATAGAIEAAGGSVMVPPMPVGDMGSMMVATDTAGAVIGFWQPGTHVGFTEWGEHGAPYWFECQSKHYDRSVAFYRDVIGARIEEIGTGGDPAVVGPDRYSQVFVGENAYSGIMDSAKIFPAEVPSFWQVYVMVDDVAATVALAESLGGESPMPGEETPYGTLAVIRDPLGALICLGHPPAGM</sequence>
<dbReference type="AlphaFoldDB" id="A0A6H0SF33"/>
<accession>A0A6H0SF33</accession>
<dbReference type="InterPro" id="IPR004360">
    <property type="entry name" value="Glyas_Fos-R_dOase_dom"/>
</dbReference>
<dbReference type="Gene3D" id="3.10.180.10">
    <property type="entry name" value="2,3-Dihydroxybiphenyl 1,2-Dioxygenase, domain 1"/>
    <property type="match status" value="2"/>
</dbReference>
<evidence type="ECO:0000313" key="3">
    <source>
        <dbReference type="Proteomes" id="UP000501849"/>
    </source>
</evidence>
<organism evidence="2 3">
    <name type="scientific">Mycolicibacterium frederiksbergense</name>
    <dbReference type="NCBI Taxonomy" id="117567"/>
    <lineage>
        <taxon>Bacteria</taxon>
        <taxon>Bacillati</taxon>
        <taxon>Actinomycetota</taxon>
        <taxon>Actinomycetes</taxon>
        <taxon>Mycobacteriales</taxon>
        <taxon>Mycobacteriaceae</taxon>
        <taxon>Mycolicibacterium</taxon>
    </lineage>
</organism>
<dbReference type="InterPro" id="IPR029068">
    <property type="entry name" value="Glyas_Bleomycin-R_OHBP_Dase"/>
</dbReference>
<name>A0A6H0SF33_9MYCO</name>
<evidence type="ECO:0000313" key="2">
    <source>
        <dbReference type="EMBL" id="QIV85049.1"/>
    </source>
</evidence>
<dbReference type="EMBL" id="CP038799">
    <property type="protein sequence ID" value="QIV85049.1"/>
    <property type="molecule type" value="Genomic_DNA"/>
</dbReference>
<dbReference type="SUPFAM" id="SSF54593">
    <property type="entry name" value="Glyoxalase/Bleomycin resistance protein/Dihydroxybiphenyl dioxygenase"/>
    <property type="match status" value="2"/>
</dbReference>
<feature type="domain" description="VOC" evidence="1">
    <location>
        <begin position="10"/>
        <end position="126"/>
    </location>
</feature>
<dbReference type="PANTHER" id="PTHR33993">
    <property type="entry name" value="GLYOXALASE-RELATED"/>
    <property type="match status" value="1"/>
</dbReference>
<feature type="domain" description="VOC" evidence="1">
    <location>
        <begin position="140"/>
        <end position="262"/>
    </location>
</feature>
<gene>
    <name evidence="2" type="ORF">EXE63_32330</name>
</gene>
<evidence type="ECO:0000259" key="1">
    <source>
        <dbReference type="PROSITE" id="PS51819"/>
    </source>
</evidence>
<dbReference type="PANTHER" id="PTHR33993:SF10">
    <property type="entry name" value="CONSERVED PROTEIN"/>
    <property type="match status" value="1"/>
</dbReference>
<dbReference type="RefSeq" id="WP_168145340.1">
    <property type="nucleotide sequence ID" value="NZ_CP038799.1"/>
</dbReference>
<dbReference type="InterPro" id="IPR037523">
    <property type="entry name" value="VOC_core"/>
</dbReference>
<dbReference type="Pfam" id="PF00903">
    <property type="entry name" value="Glyoxalase"/>
    <property type="match status" value="2"/>
</dbReference>
<dbReference type="Proteomes" id="UP000501849">
    <property type="component" value="Chromosome"/>
</dbReference>
<keyword evidence="3" id="KW-1185">Reference proteome</keyword>
<reference evidence="2 3" key="1">
    <citation type="submission" date="2019-04" db="EMBL/GenBank/DDBJ databases">
        <title>Draft, Whole-Genome Sequence of the Anthracene-degrading Mycobacterium frederiksbergense LB501T, Isolated from a Polycyclic Aromatic Hydrocarbon (PAH)-Contaminated Soil.</title>
        <authorList>
            <person name="Augelletti F."/>
        </authorList>
    </citation>
    <scope>NUCLEOTIDE SEQUENCE [LARGE SCALE GENOMIC DNA]</scope>
    <source>
        <strain evidence="2 3">LB 501T</strain>
    </source>
</reference>
<dbReference type="PROSITE" id="PS51819">
    <property type="entry name" value="VOC"/>
    <property type="match status" value="2"/>
</dbReference>
<dbReference type="KEGG" id="mfre:EXE63_32330"/>
<dbReference type="InterPro" id="IPR052164">
    <property type="entry name" value="Anthracycline_SecMetBiosynth"/>
</dbReference>
<dbReference type="CDD" id="cd07247">
    <property type="entry name" value="SgaA_N_like"/>
    <property type="match status" value="1"/>
</dbReference>
<protein>
    <submittedName>
        <fullName evidence="2">VOC family protein</fullName>
    </submittedName>
</protein>
<proteinExistence type="predicted"/>